<comment type="caution">
    <text evidence="2">The sequence shown here is derived from an EMBL/GenBank/DDBJ whole genome shotgun (WGS) entry which is preliminary data.</text>
</comment>
<evidence type="ECO:0000313" key="2">
    <source>
        <dbReference type="EMBL" id="PAV18192.1"/>
    </source>
</evidence>
<feature type="compositionally biased region" description="Low complexity" evidence="1">
    <location>
        <begin position="25"/>
        <end position="36"/>
    </location>
</feature>
<dbReference type="Proteomes" id="UP000217199">
    <property type="component" value="Unassembled WGS sequence"/>
</dbReference>
<proteinExistence type="predicted"/>
<evidence type="ECO:0000313" key="3">
    <source>
        <dbReference type="Proteomes" id="UP000217199"/>
    </source>
</evidence>
<reference evidence="2 3" key="1">
    <citation type="journal article" date="2017" name="Mol. Ecol.">
        <title>Comparative and population genomic landscape of Phellinus noxius: A hypervariable fungus causing root rot in trees.</title>
        <authorList>
            <person name="Chung C.L."/>
            <person name="Lee T.J."/>
            <person name="Akiba M."/>
            <person name="Lee H.H."/>
            <person name="Kuo T.H."/>
            <person name="Liu D."/>
            <person name="Ke H.M."/>
            <person name="Yokoi T."/>
            <person name="Roa M.B."/>
            <person name="Lu M.J."/>
            <person name="Chang Y.Y."/>
            <person name="Ann P.J."/>
            <person name="Tsai J.N."/>
            <person name="Chen C.Y."/>
            <person name="Tzean S.S."/>
            <person name="Ota Y."/>
            <person name="Hattori T."/>
            <person name="Sahashi N."/>
            <person name="Liou R.F."/>
            <person name="Kikuchi T."/>
            <person name="Tsai I.J."/>
        </authorList>
    </citation>
    <scope>NUCLEOTIDE SEQUENCE [LARGE SCALE GENOMIC DNA]</scope>
    <source>
        <strain evidence="2 3">FFPRI411160</strain>
    </source>
</reference>
<accession>A0A286UEY9</accession>
<dbReference type="InParanoid" id="A0A286UEY9"/>
<keyword evidence="3" id="KW-1185">Reference proteome</keyword>
<dbReference type="AlphaFoldDB" id="A0A286UEY9"/>
<evidence type="ECO:0000256" key="1">
    <source>
        <dbReference type="SAM" id="MobiDB-lite"/>
    </source>
</evidence>
<name>A0A286UEY9_9AGAM</name>
<protein>
    <submittedName>
        <fullName evidence="2">Uncharacterized protein</fullName>
    </submittedName>
</protein>
<organism evidence="2 3">
    <name type="scientific">Pyrrhoderma noxium</name>
    <dbReference type="NCBI Taxonomy" id="2282107"/>
    <lineage>
        <taxon>Eukaryota</taxon>
        <taxon>Fungi</taxon>
        <taxon>Dikarya</taxon>
        <taxon>Basidiomycota</taxon>
        <taxon>Agaricomycotina</taxon>
        <taxon>Agaricomycetes</taxon>
        <taxon>Hymenochaetales</taxon>
        <taxon>Hymenochaetaceae</taxon>
        <taxon>Pyrrhoderma</taxon>
    </lineage>
</organism>
<sequence length="162" mass="18012">MEQNSPRKPRVSKPSSTASTRTGQSHSNASSSSTATKPPRRRETESADASSTRGNAPRPQKQQTAVSKIDGEDYDVIPSKSVDTLQSDKKTQERVAPSKVLKPKEHHKDYHTFIKFYTVDKDGNRVQRSTVPSKSIPADGKIDAVKGRELDEWVRSYTGSLW</sequence>
<gene>
    <name evidence="2" type="ORF">PNOK_0667800</name>
</gene>
<feature type="compositionally biased region" description="Polar residues" evidence="1">
    <location>
        <begin position="47"/>
        <end position="66"/>
    </location>
</feature>
<feature type="region of interest" description="Disordered" evidence="1">
    <location>
        <begin position="1"/>
        <end position="106"/>
    </location>
</feature>
<dbReference type="EMBL" id="NBII01000006">
    <property type="protein sequence ID" value="PAV18192.1"/>
    <property type="molecule type" value="Genomic_DNA"/>
</dbReference>